<gene>
    <name evidence="2" type="ordered locus">Plim_2881</name>
</gene>
<dbReference type="AlphaFoldDB" id="D5SRX9"/>
<dbReference type="KEGG" id="plm:Plim_2881"/>
<keyword evidence="3" id="KW-1185">Reference proteome</keyword>
<feature type="compositionally biased region" description="Basic and acidic residues" evidence="1">
    <location>
        <begin position="200"/>
        <end position="211"/>
    </location>
</feature>
<proteinExistence type="predicted"/>
<feature type="region of interest" description="Disordered" evidence="1">
    <location>
        <begin position="166"/>
        <end position="211"/>
    </location>
</feature>
<accession>D5SRX9</accession>
<dbReference type="EMBL" id="CP001744">
    <property type="protein sequence ID" value="ADG68703.1"/>
    <property type="molecule type" value="Genomic_DNA"/>
</dbReference>
<feature type="compositionally biased region" description="Low complexity" evidence="1">
    <location>
        <begin position="167"/>
        <end position="183"/>
    </location>
</feature>
<feature type="compositionally biased region" description="Polar residues" evidence="1">
    <location>
        <begin position="184"/>
        <end position="198"/>
    </location>
</feature>
<evidence type="ECO:0000313" key="3">
    <source>
        <dbReference type="Proteomes" id="UP000002220"/>
    </source>
</evidence>
<feature type="region of interest" description="Disordered" evidence="1">
    <location>
        <begin position="1"/>
        <end position="30"/>
    </location>
</feature>
<reference evidence="2 3" key="1">
    <citation type="journal article" date="2010" name="Stand. Genomic Sci.">
        <title>Complete genome sequence of Planctomyces limnophilus type strain (Mu 290).</title>
        <authorList>
            <person name="Labutti K."/>
            <person name="Sikorski J."/>
            <person name="Schneider S."/>
            <person name="Nolan M."/>
            <person name="Lucas S."/>
            <person name="Glavina Del Rio T."/>
            <person name="Tice H."/>
            <person name="Cheng J.F."/>
            <person name="Goodwin L."/>
            <person name="Pitluck S."/>
            <person name="Liolios K."/>
            <person name="Ivanova N."/>
            <person name="Mavromatis K."/>
            <person name="Mikhailova N."/>
            <person name="Pati A."/>
            <person name="Chen A."/>
            <person name="Palaniappan K."/>
            <person name="Land M."/>
            <person name="Hauser L."/>
            <person name="Chang Y.J."/>
            <person name="Jeffries C.D."/>
            <person name="Tindall B.J."/>
            <person name="Rohde M."/>
            <person name="Goker M."/>
            <person name="Woyke T."/>
            <person name="Bristow J."/>
            <person name="Eisen J.A."/>
            <person name="Markowitz V."/>
            <person name="Hugenholtz P."/>
            <person name="Kyrpides N.C."/>
            <person name="Klenk H.P."/>
            <person name="Lapidus A."/>
        </authorList>
    </citation>
    <scope>NUCLEOTIDE SEQUENCE [LARGE SCALE GENOMIC DNA]</scope>
    <source>
        <strain evidence="3">ATCC 43296 / DSM 3776 / IFAM 1008 / 290</strain>
    </source>
</reference>
<organism evidence="2 3">
    <name type="scientific">Planctopirus limnophila (strain ATCC 43296 / DSM 3776 / IFAM 1008 / Mu 290)</name>
    <name type="common">Planctomyces limnophilus</name>
    <dbReference type="NCBI Taxonomy" id="521674"/>
    <lineage>
        <taxon>Bacteria</taxon>
        <taxon>Pseudomonadati</taxon>
        <taxon>Planctomycetota</taxon>
        <taxon>Planctomycetia</taxon>
        <taxon>Planctomycetales</taxon>
        <taxon>Planctomycetaceae</taxon>
        <taxon>Planctopirus</taxon>
    </lineage>
</organism>
<evidence type="ECO:0000313" key="2">
    <source>
        <dbReference type="EMBL" id="ADG68703.1"/>
    </source>
</evidence>
<dbReference type="STRING" id="521674.Plim_2881"/>
<dbReference type="HOGENOM" id="CLU_1303956_0_0_0"/>
<name>D5SRX9_PLAL2</name>
<sequence length="211" mass="23652">MTRVLTNSPDGDDFSEKTDSPAGLLATPAEKQLVSQREFPICDADRENEVNDHVNDRLNESSVNPLSHHGFAELGRRRSHDDKPPPCAFLRVPLLARQQCSSHHSLRITPHRSPHPTKTSSLILFLILRALRDLRGTLASSPLQLALHFVPCLQLWASMLFQPPTPKHQLPTTKKKQPPTTLTSRQGSSVFQPQSQPILDSHDQRSHLRPS</sequence>
<evidence type="ECO:0000256" key="1">
    <source>
        <dbReference type="SAM" id="MobiDB-lite"/>
    </source>
</evidence>
<dbReference type="Proteomes" id="UP000002220">
    <property type="component" value="Chromosome"/>
</dbReference>
<protein>
    <submittedName>
        <fullName evidence="2">Uncharacterized protein</fullName>
    </submittedName>
</protein>